<organism evidence="1 2">
    <name type="scientific">Candidatus Rickettsia kedanie</name>
    <dbReference type="NCBI Taxonomy" id="3115352"/>
    <lineage>
        <taxon>Bacteria</taxon>
        <taxon>Pseudomonadati</taxon>
        <taxon>Pseudomonadota</taxon>
        <taxon>Alphaproteobacteria</taxon>
        <taxon>Rickettsiales</taxon>
        <taxon>Rickettsiaceae</taxon>
        <taxon>Rickettsieae</taxon>
        <taxon>Rickettsia</taxon>
        <taxon>spotted fever group</taxon>
    </lineage>
</organism>
<protein>
    <submittedName>
        <fullName evidence="1">Uncharacterized protein</fullName>
    </submittedName>
</protein>
<dbReference type="RefSeq" id="WP_412707840.1">
    <property type="nucleotide sequence ID" value="NZ_BAABMM010000019.1"/>
</dbReference>
<evidence type="ECO:0000313" key="2">
    <source>
        <dbReference type="Proteomes" id="UP001628124"/>
    </source>
</evidence>
<dbReference type="PANTHER" id="PTHR15032">
    <property type="entry name" value="N-ACYL-PHOSPHATIDYLETHANOLAMINE-HYDROLYZING PHOSPHOLIPASE D"/>
    <property type="match status" value="1"/>
</dbReference>
<comment type="caution">
    <text evidence="1">The sequence shown here is derived from an EMBL/GenBank/DDBJ whole genome shotgun (WGS) entry which is preliminary data.</text>
</comment>
<sequence length="71" mass="8154">MEQVHMNPEAAVLTHLDLGSKYSIASHFNVFQLADEAFNSTLLELRQAMKKHNIGKNKFIMPEIGEFFLFD</sequence>
<name>A0ABP9TX34_9RICK</name>
<gene>
    <name evidence="1" type="ORF">KNCP2_04420</name>
</gene>
<keyword evidence="2" id="KW-1185">Reference proteome</keyword>
<dbReference type="Proteomes" id="UP001628124">
    <property type="component" value="Unassembled WGS sequence"/>
</dbReference>
<dbReference type="PANTHER" id="PTHR15032:SF4">
    <property type="entry name" value="N-ACYL-PHOSPHATIDYLETHANOLAMINE-HYDROLYZING PHOSPHOLIPASE D"/>
    <property type="match status" value="1"/>
</dbReference>
<dbReference type="EMBL" id="BAABMM010000019">
    <property type="protein sequence ID" value="GAA5252154.1"/>
    <property type="molecule type" value="Genomic_DNA"/>
</dbReference>
<dbReference type="Gene3D" id="3.60.15.10">
    <property type="entry name" value="Ribonuclease Z/Hydroxyacylglutathione hydrolase-like"/>
    <property type="match status" value="1"/>
</dbReference>
<evidence type="ECO:0000313" key="1">
    <source>
        <dbReference type="EMBL" id="GAA5252154.1"/>
    </source>
</evidence>
<dbReference type="InterPro" id="IPR036866">
    <property type="entry name" value="RibonucZ/Hydroxyglut_hydro"/>
</dbReference>
<proteinExistence type="predicted"/>
<accession>A0ABP9TX34</accession>
<reference evidence="1 2" key="1">
    <citation type="journal article" date="2024" name="Microbiol. Immunol.">
        <title>Discovery of a novel spotted fever group Rickettsia, 'Candidatus Rickettsia kedanie,' in unfed larval chigger mites, Leptotrombidium scutellare.</title>
        <authorList>
            <person name="Ogawa M."/>
            <person name="Matsutani M."/>
            <person name="Katayama T."/>
            <person name="Takada N."/>
            <person name="Noda S."/>
            <person name="Takahashi M."/>
            <person name="Kageyama D."/>
            <person name="Hanaoka N."/>
            <person name="Ebihara H."/>
        </authorList>
    </citation>
    <scope>NUCLEOTIDE SEQUENCE [LARGE SCALE GENOMIC DNA]</scope>
    <source>
        <strain evidence="1 2">KNCP2-13</strain>
    </source>
</reference>